<name>A0A1H0HJY9_9PSEU</name>
<dbReference type="AlphaFoldDB" id="A0A1H0HJY9"/>
<gene>
    <name evidence="2" type="ORF">SAMN05192558_102146</name>
</gene>
<evidence type="ECO:0000313" key="2">
    <source>
        <dbReference type="EMBL" id="SDO19417.1"/>
    </source>
</evidence>
<evidence type="ECO:0000313" key="3">
    <source>
        <dbReference type="Proteomes" id="UP000199651"/>
    </source>
</evidence>
<dbReference type="EMBL" id="FNJB01000002">
    <property type="protein sequence ID" value="SDO19417.1"/>
    <property type="molecule type" value="Genomic_DNA"/>
</dbReference>
<feature type="transmembrane region" description="Helical" evidence="1">
    <location>
        <begin position="6"/>
        <end position="23"/>
    </location>
</feature>
<sequence>MDISDVVVLVLAAVFAFLVLLVLRRLRLLRAGGVHVALRTRIDDTGKGWHLGVGRYQGDEFAWFRALSLRKGPDRVLRRDGLEIVHRREPERGETPNMPVGSRVLRFEYANGGAAPGVEVAMGPDVLTGFLSWLESAPPGRRLPWAS</sequence>
<dbReference type="STRING" id="504798.SAMN05421871_101157"/>
<accession>A0A1H0HJY9</accession>
<organism evidence="2 3">
    <name type="scientific">Actinokineospora alba</name>
    <dbReference type="NCBI Taxonomy" id="504798"/>
    <lineage>
        <taxon>Bacteria</taxon>
        <taxon>Bacillati</taxon>
        <taxon>Actinomycetota</taxon>
        <taxon>Actinomycetes</taxon>
        <taxon>Pseudonocardiales</taxon>
        <taxon>Pseudonocardiaceae</taxon>
        <taxon>Actinokineospora</taxon>
    </lineage>
</organism>
<keyword evidence="3" id="KW-1185">Reference proteome</keyword>
<evidence type="ECO:0000256" key="1">
    <source>
        <dbReference type="SAM" id="Phobius"/>
    </source>
</evidence>
<dbReference type="Pfam" id="PF10739">
    <property type="entry name" value="DUF2550"/>
    <property type="match status" value="1"/>
</dbReference>
<dbReference type="Proteomes" id="UP000199651">
    <property type="component" value="Unassembled WGS sequence"/>
</dbReference>
<evidence type="ECO:0008006" key="4">
    <source>
        <dbReference type="Google" id="ProtNLM"/>
    </source>
</evidence>
<keyword evidence="1" id="KW-1133">Transmembrane helix</keyword>
<dbReference type="RefSeq" id="WP_091370509.1">
    <property type="nucleotide sequence ID" value="NZ_FNDV01000001.1"/>
</dbReference>
<reference evidence="3" key="1">
    <citation type="submission" date="2016-10" db="EMBL/GenBank/DDBJ databases">
        <authorList>
            <person name="Varghese N."/>
            <person name="Submissions S."/>
        </authorList>
    </citation>
    <scope>NUCLEOTIDE SEQUENCE [LARGE SCALE GENOMIC DNA]</scope>
    <source>
        <strain evidence="3">IBRC-M 10655</strain>
    </source>
</reference>
<dbReference type="InterPro" id="IPR019675">
    <property type="entry name" value="DUF2550"/>
</dbReference>
<proteinExistence type="predicted"/>
<protein>
    <recommendedName>
        <fullName evidence="4">DUF2550 domain-containing protein</fullName>
    </recommendedName>
</protein>
<keyword evidence="1" id="KW-0472">Membrane</keyword>
<dbReference type="OrthoDB" id="4793422at2"/>
<keyword evidence="1" id="KW-0812">Transmembrane</keyword>